<keyword evidence="2 5" id="KW-0238">DNA-binding</keyword>
<dbReference type="InterPro" id="IPR036390">
    <property type="entry name" value="WH_DNA-bd_sf"/>
</dbReference>
<reference evidence="5 6" key="1">
    <citation type="submission" date="2020-08" db="EMBL/GenBank/DDBJ databases">
        <title>Sequencing the genomes of 1000 actinobacteria strains.</title>
        <authorList>
            <person name="Klenk H.-P."/>
        </authorList>
    </citation>
    <scope>NUCLEOTIDE SEQUENCE [LARGE SCALE GENOMIC DNA]</scope>
    <source>
        <strain evidence="5 6">DSM 45507</strain>
    </source>
</reference>
<dbReference type="GO" id="GO:0005829">
    <property type="term" value="C:cytosol"/>
    <property type="evidence" value="ECO:0007669"/>
    <property type="project" value="TreeGrafter"/>
</dbReference>
<dbReference type="InterPro" id="IPR036388">
    <property type="entry name" value="WH-like_DNA-bd_sf"/>
</dbReference>
<feature type="domain" description="HTH asnC-type" evidence="4">
    <location>
        <begin position="183"/>
        <end position="241"/>
    </location>
</feature>
<dbReference type="InterPro" id="IPR011008">
    <property type="entry name" value="Dimeric_a/b-barrel"/>
</dbReference>
<dbReference type="Pfam" id="PF13404">
    <property type="entry name" value="HTH_AsnC-type"/>
    <property type="match status" value="2"/>
</dbReference>
<dbReference type="Gene3D" id="3.30.70.920">
    <property type="match status" value="1"/>
</dbReference>
<dbReference type="Proteomes" id="UP000579153">
    <property type="component" value="Unassembled WGS sequence"/>
</dbReference>
<dbReference type="EMBL" id="JACHMB010000001">
    <property type="protein sequence ID" value="MBB5781537.1"/>
    <property type="molecule type" value="Genomic_DNA"/>
</dbReference>
<dbReference type="SUPFAM" id="SSF54909">
    <property type="entry name" value="Dimeric alpha+beta barrel"/>
    <property type="match status" value="1"/>
</dbReference>
<dbReference type="AlphaFoldDB" id="A0A7W9GD30"/>
<name>A0A7W9GD30_9ACTN</name>
<dbReference type="PANTHER" id="PTHR30154:SF34">
    <property type="entry name" value="TRANSCRIPTIONAL REGULATOR AZLB"/>
    <property type="match status" value="1"/>
</dbReference>
<gene>
    <name evidence="5" type="ORF">HD596_008293</name>
</gene>
<evidence type="ECO:0000313" key="5">
    <source>
        <dbReference type="EMBL" id="MBB5781537.1"/>
    </source>
</evidence>
<keyword evidence="3" id="KW-0804">Transcription</keyword>
<evidence type="ECO:0000313" key="6">
    <source>
        <dbReference type="Proteomes" id="UP000579153"/>
    </source>
</evidence>
<dbReference type="InterPro" id="IPR000485">
    <property type="entry name" value="AsnC-type_HTH_dom"/>
</dbReference>
<dbReference type="SUPFAM" id="SSF46785">
    <property type="entry name" value="Winged helix' DNA-binding domain"/>
    <property type="match status" value="2"/>
</dbReference>
<dbReference type="PROSITE" id="PS50956">
    <property type="entry name" value="HTH_ASNC_2"/>
    <property type="match status" value="2"/>
</dbReference>
<dbReference type="InterPro" id="IPR019888">
    <property type="entry name" value="Tscrpt_reg_AsnC-like"/>
</dbReference>
<dbReference type="RefSeq" id="WP_221519746.1">
    <property type="nucleotide sequence ID" value="NZ_JACHMB010000001.1"/>
</dbReference>
<keyword evidence="6" id="KW-1185">Reference proteome</keyword>
<keyword evidence="1" id="KW-0805">Transcription regulation</keyword>
<accession>A0A7W9GD30</accession>
<dbReference type="Pfam" id="PF01037">
    <property type="entry name" value="AsnC_trans_reg"/>
    <property type="match status" value="1"/>
</dbReference>
<comment type="caution">
    <text evidence="5">The sequence shown here is derived from an EMBL/GenBank/DDBJ whole genome shotgun (WGS) entry which is preliminary data.</text>
</comment>
<sequence>MMRTMETDRVMLDSVDRDVLQALHINARASFACIGEVIGVSDRTVARRYARLRDSKVINLVGVVDSSRLGGAEWVVRMQCTPGSAVPVAEALARRDDTRWVALLSGGTEISASLRAWSAAERDDLILQRLHRTAPVVSVTAHSVLHVFSDARHGFEEAGSLTDEQISALRPAYTDAGAARLVDTDRSLLAALAVDGRAPYPVLAAATGWSESTVARRVHALRAAGLLRFDLDVNAAALGHHAEVRVWASVPPTHLAETGAAVADHREAAFCAATTGPTNLLISAVCRDSRDLYRYLTECLGGLPQIHQIQTAPVIRVVKRAGRRP</sequence>
<dbReference type="PRINTS" id="PR00033">
    <property type="entry name" value="HTHASNC"/>
</dbReference>
<dbReference type="SMART" id="SM00344">
    <property type="entry name" value="HTH_ASNC"/>
    <property type="match status" value="2"/>
</dbReference>
<dbReference type="InterPro" id="IPR019887">
    <property type="entry name" value="Tscrpt_reg_AsnC/Lrp_C"/>
</dbReference>
<dbReference type="GO" id="GO:0043565">
    <property type="term" value="F:sequence-specific DNA binding"/>
    <property type="evidence" value="ECO:0007669"/>
    <property type="project" value="InterPro"/>
</dbReference>
<dbReference type="PANTHER" id="PTHR30154">
    <property type="entry name" value="LEUCINE-RESPONSIVE REGULATORY PROTEIN"/>
    <property type="match status" value="1"/>
</dbReference>
<organism evidence="5 6">
    <name type="scientific">Nonomuraea jabiensis</name>
    <dbReference type="NCBI Taxonomy" id="882448"/>
    <lineage>
        <taxon>Bacteria</taxon>
        <taxon>Bacillati</taxon>
        <taxon>Actinomycetota</taxon>
        <taxon>Actinomycetes</taxon>
        <taxon>Streptosporangiales</taxon>
        <taxon>Streptosporangiaceae</taxon>
        <taxon>Nonomuraea</taxon>
    </lineage>
</organism>
<proteinExistence type="predicted"/>
<evidence type="ECO:0000256" key="1">
    <source>
        <dbReference type="ARBA" id="ARBA00023015"/>
    </source>
</evidence>
<dbReference type="GO" id="GO:0043200">
    <property type="term" value="P:response to amino acid"/>
    <property type="evidence" value="ECO:0007669"/>
    <property type="project" value="TreeGrafter"/>
</dbReference>
<dbReference type="Gene3D" id="1.10.10.10">
    <property type="entry name" value="Winged helix-like DNA-binding domain superfamily/Winged helix DNA-binding domain"/>
    <property type="match status" value="2"/>
</dbReference>
<evidence type="ECO:0000259" key="4">
    <source>
        <dbReference type="PROSITE" id="PS50956"/>
    </source>
</evidence>
<feature type="domain" description="HTH asnC-type" evidence="4">
    <location>
        <begin position="12"/>
        <end position="73"/>
    </location>
</feature>
<evidence type="ECO:0000256" key="3">
    <source>
        <dbReference type="ARBA" id="ARBA00023163"/>
    </source>
</evidence>
<protein>
    <submittedName>
        <fullName evidence="5">DNA-binding Lrp family transcriptional regulator</fullName>
    </submittedName>
</protein>
<evidence type="ECO:0000256" key="2">
    <source>
        <dbReference type="ARBA" id="ARBA00023125"/>
    </source>
</evidence>